<dbReference type="InterPro" id="IPR013783">
    <property type="entry name" value="Ig-like_fold"/>
</dbReference>
<evidence type="ECO:0000313" key="10">
    <source>
        <dbReference type="Proteomes" id="UP000005203"/>
    </source>
</evidence>
<protein>
    <submittedName>
        <fullName evidence="11">Leucine-rich repeat-containing protein 24</fullName>
    </submittedName>
</protein>
<dbReference type="PANTHER" id="PTHR24366">
    <property type="entry name" value="IG(IMMUNOGLOBULIN) AND LRR(LEUCINE RICH REPEAT) DOMAINS"/>
    <property type="match status" value="1"/>
</dbReference>
<dbReference type="RefSeq" id="XP_026299571.1">
    <property type="nucleotide sequence ID" value="XM_026443786.1"/>
</dbReference>
<evidence type="ECO:0000256" key="2">
    <source>
        <dbReference type="ARBA" id="ARBA00022729"/>
    </source>
</evidence>
<evidence type="ECO:0000256" key="7">
    <source>
        <dbReference type="SAM" id="SignalP"/>
    </source>
</evidence>
<evidence type="ECO:0000259" key="8">
    <source>
        <dbReference type="PROSITE" id="PS50835"/>
    </source>
</evidence>
<evidence type="ECO:0000256" key="4">
    <source>
        <dbReference type="ARBA" id="ARBA00023157"/>
    </source>
</evidence>
<sequence length="725" mass="80674">MCSSMRAWWWRGTLLGTMMLLSWTSSLVEGCPSMCTCKWKSGKEWVECANRDLKGLPQGAREETQVLDLSNNHLVSLLPECFHALGLINLQRLYLSRSHISHIASRAFVGLVGLVELDLSENLIEEIPTETFPSYSNLMKLLLNGNPVREIHRGAFQHLVHLTNLELSQCRIENVEQGAFDGLHQLEWLRLDGNRLTRVPDLTLPLGGSLRGLTLHNNPWLCDCRLQATQAWLKESAPAAPQESEPVCDSPPKLRGKQIKEVKLNELACLPQIELQDQIEAYEGDNVTLKCDVYAVPAAKLTWWFNGELCELQNENDSASSSAYPRYVYRQRGGTNMSSALLLYSVETLNEGTYTCIAENGAGSAEANLSLRVLFQERITVEPPNDHSRSGYVVAVAAGALVGTLFALASLIGSIVFCVRKRRRDRKRNSKALVSQNKSVMPITKDTTTSLPCRKGNGSLIGLEHQQMVSYTEREMSRAATLERREHRNVEEPYCSPVSKYLTEPDLINEVPETTDVGYGQLYRHQPGERQILEYDSGYPLQPDLRPSNIPQLSYLDQDGYPLNFGLPKIPFSAASTLPRLRQRMPVEGTAVAPPARYSREAEFLARSPGYDPVLPRTDTRYTAEGYPYPAQQQQPQPIQPVEQPIQQQLPVSPVSPVAVFPEVPFIPSPPAAYRGETTPLSPRSLLSKTAREAAAAAAARAEDLQPPHHPESPDEGYVGDAMDV</sequence>
<keyword evidence="3" id="KW-0677">Repeat</keyword>
<name>A0A7M7SR31_APIME</name>
<dbReference type="InterPro" id="IPR007110">
    <property type="entry name" value="Ig-like_dom"/>
</dbReference>
<dbReference type="InterPro" id="IPR000483">
    <property type="entry name" value="Cys-rich_flank_reg_C"/>
</dbReference>
<dbReference type="InterPro" id="IPR001611">
    <property type="entry name" value="Leu-rich_rpt"/>
</dbReference>
<organism evidence="9">
    <name type="scientific">Apis mellifera</name>
    <name type="common">Honeybee</name>
    <dbReference type="NCBI Taxonomy" id="7460"/>
    <lineage>
        <taxon>Eukaryota</taxon>
        <taxon>Metazoa</taxon>
        <taxon>Ecdysozoa</taxon>
        <taxon>Arthropoda</taxon>
        <taxon>Hexapoda</taxon>
        <taxon>Insecta</taxon>
        <taxon>Pterygota</taxon>
        <taxon>Neoptera</taxon>
        <taxon>Endopterygota</taxon>
        <taxon>Hymenoptera</taxon>
        <taxon>Apocrita</taxon>
        <taxon>Aculeata</taxon>
        <taxon>Apoidea</taxon>
        <taxon>Anthophila</taxon>
        <taxon>Apidae</taxon>
        <taxon>Apis</taxon>
    </lineage>
</organism>
<feature type="compositionally biased region" description="Polar residues" evidence="5">
    <location>
        <begin position="679"/>
        <end position="688"/>
    </location>
</feature>
<dbReference type="PANTHER" id="PTHR24366:SF151">
    <property type="entry name" value="KEKKON 2"/>
    <property type="match status" value="1"/>
</dbReference>
<dbReference type="SUPFAM" id="SSF52058">
    <property type="entry name" value="L domain-like"/>
    <property type="match status" value="1"/>
</dbReference>
<dbReference type="KEGG" id="ame:725924"/>
<proteinExistence type="predicted"/>
<dbReference type="OMA" id="CPPEVCV"/>
<dbReference type="OrthoDB" id="643377at2759"/>
<dbReference type="SMART" id="SM00369">
    <property type="entry name" value="LRR_TYP"/>
    <property type="match status" value="6"/>
</dbReference>
<keyword evidence="6" id="KW-1133">Transmembrane helix</keyword>
<keyword evidence="6" id="KW-0472">Membrane</keyword>
<dbReference type="InterPro" id="IPR032675">
    <property type="entry name" value="LRR_dom_sf"/>
</dbReference>
<dbReference type="InterPro" id="IPR003598">
    <property type="entry name" value="Ig_sub2"/>
</dbReference>
<dbReference type="InterPro" id="IPR003599">
    <property type="entry name" value="Ig_sub"/>
</dbReference>
<reference evidence="11" key="2">
    <citation type="submission" date="2025-04" db="UniProtKB">
        <authorList>
            <consortium name="RefSeq"/>
        </authorList>
    </citation>
    <scope>IDENTIFICATION</scope>
    <source>
        <strain evidence="11">DH4</strain>
        <tissue evidence="11">Whole body</tissue>
    </source>
</reference>
<dbReference type="GO" id="GO:0071944">
    <property type="term" value="C:cell periphery"/>
    <property type="evidence" value="ECO:0007669"/>
    <property type="project" value="UniProtKB-ARBA"/>
</dbReference>
<gene>
    <name evidence="11" type="primary">LOC725924</name>
</gene>
<dbReference type="SMART" id="SM00082">
    <property type="entry name" value="LRRCT"/>
    <property type="match status" value="1"/>
</dbReference>
<keyword evidence="6" id="KW-0812">Transmembrane</keyword>
<keyword evidence="4" id="KW-1015">Disulfide bond</keyword>
<feature type="signal peptide" evidence="7">
    <location>
        <begin position="1"/>
        <end position="30"/>
    </location>
</feature>
<evidence type="ECO:0000256" key="6">
    <source>
        <dbReference type="SAM" id="Phobius"/>
    </source>
</evidence>
<dbReference type="PROSITE" id="PS50835">
    <property type="entry name" value="IG_LIKE"/>
    <property type="match status" value="1"/>
</dbReference>
<dbReference type="Pfam" id="PF13927">
    <property type="entry name" value="Ig_3"/>
    <property type="match status" value="1"/>
</dbReference>
<keyword evidence="10" id="KW-1185">Reference proteome</keyword>
<dbReference type="SMART" id="SM00408">
    <property type="entry name" value="IGc2"/>
    <property type="match status" value="1"/>
</dbReference>
<evidence type="ECO:0000256" key="3">
    <source>
        <dbReference type="ARBA" id="ARBA00022737"/>
    </source>
</evidence>
<feature type="compositionally biased region" description="Basic and acidic residues" evidence="5">
    <location>
        <begin position="701"/>
        <end position="713"/>
    </location>
</feature>
<feature type="region of interest" description="Disordered" evidence="5">
    <location>
        <begin position="674"/>
        <end position="725"/>
    </location>
</feature>
<dbReference type="GeneID" id="725924"/>
<feature type="transmembrane region" description="Helical" evidence="6">
    <location>
        <begin position="392"/>
        <end position="419"/>
    </location>
</feature>
<dbReference type="Proteomes" id="UP000005203">
    <property type="component" value="Linkage group LG11"/>
</dbReference>
<evidence type="ECO:0000313" key="11">
    <source>
        <dbReference type="RefSeq" id="XP_026299571.1"/>
    </source>
</evidence>
<dbReference type="Pfam" id="PF13855">
    <property type="entry name" value="LRR_8"/>
    <property type="match status" value="2"/>
</dbReference>
<dbReference type="FunFam" id="3.80.10.10:FF:000082">
    <property type="entry name" value="Leucine-rich repeat-containing 24"/>
    <property type="match status" value="1"/>
</dbReference>
<dbReference type="AlphaFoldDB" id="A0A7M7SR31"/>
<feature type="chain" id="PRO_5044660969" evidence="7">
    <location>
        <begin position="31"/>
        <end position="725"/>
    </location>
</feature>
<evidence type="ECO:0000256" key="1">
    <source>
        <dbReference type="ARBA" id="ARBA00022614"/>
    </source>
</evidence>
<dbReference type="SMART" id="SM00409">
    <property type="entry name" value="IG"/>
    <property type="match status" value="1"/>
</dbReference>
<evidence type="ECO:0000313" key="9">
    <source>
        <dbReference type="EnsemblMetazoa" id="XP_026299571"/>
    </source>
</evidence>
<dbReference type="PROSITE" id="PS51450">
    <property type="entry name" value="LRR"/>
    <property type="match status" value="2"/>
</dbReference>
<feature type="domain" description="Ig-like" evidence="8">
    <location>
        <begin position="271"/>
        <end position="370"/>
    </location>
</feature>
<dbReference type="Gene3D" id="3.80.10.10">
    <property type="entry name" value="Ribonuclease Inhibitor"/>
    <property type="match status" value="2"/>
</dbReference>
<dbReference type="InterPro" id="IPR036179">
    <property type="entry name" value="Ig-like_dom_sf"/>
</dbReference>
<accession>A0A7M7SR31</accession>
<keyword evidence="2 7" id="KW-0732">Signal</keyword>
<evidence type="ECO:0000256" key="5">
    <source>
        <dbReference type="SAM" id="MobiDB-lite"/>
    </source>
</evidence>
<dbReference type="Pfam" id="PF01463">
    <property type="entry name" value="LRRCT"/>
    <property type="match status" value="1"/>
</dbReference>
<dbReference type="SUPFAM" id="SSF48726">
    <property type="entry name" value="Immunoglobulin"/>
    <property type="match status" value="1"/>
</dbReference>
<dbReference type="InterPro" id="IPR003591">
    <property type="entry name" value="Leu-rich_rpt_typical-subtyp"/>
</dbReference>
<dbReference type="Gene3D" id="2.60.40.10">
    <property type="entry name" value="Immunoglobulins"/>
    <property type="match status" value="1"/>
</dbReference>
<keyword evidence="1" id="KW-0433">Leucine-rich repeat</keyword>
<dbReference type="EnsemblMetazoa" id="XM_026443786">
    <property type="protein sequence ID" value="XP_026299571"/>
    <property type="gene ID" value="LOC725924"/>
</dbReference>
<accession>A0A8B8H6D8</accession>
<reference evidence="9" key="1">
    <citation type="submission" date="2021-01" db="UniProtKB">
        <authorList>
            <consortium name="EnsemblMetazoa"/>
        </authorList>
    </citation>
    <scope>IDENTIFICATION</scope>
    <source>
        <strain evidence="9">DH4</strain>
    </source>
</reference>